<sequence>MNKNIKQLLFLCFLFYYIALTNIGVQATNELINSTIFPFPLEKPFPESEIKLKIVYYAYLPSNKNGSLLIEAQLTDLKQMGVLSEAELHIVLCTPLGANETKTISAKRLLDGVNFVDTVLKGAANYSIEAVIGNFWEYPGISHYWRWARSIINDSEAQRTVMLYMHSKGMVFHGLKHKRIDLQLMNTVVSRWREVKKRFSEDTHLMKAGLIPSGAGFIWFNFFWARAHYVNHLYMPVRSDNFRHYYEGWLATMNGRSFRNGVDLNFNLIPPWDAFRLAPSRVSSCADTWAMVIKQYQRGLSSDAANAIRLINHPDDEAKVANATKKLVTRSPITGDPCYHFNIV</sequence>
<protein>
    <submittedName>
        <fullName evidence="1">Uncharacterized protein</fullName>
    </submittedName>
</protein>
<proteinExistence type="predicted"/>
<evidence type="ECO:0000313" key="1">
    <source>
        <dbReference type="EMBL" id="CAD8768599.1"/>
    </source>
</evidence>
<dbReference type="EMBL" id="HBFM01007900">
    <property type="protein sequence ID" value="CAD8768599.1"/>
    <property type="molecule type" value="Transcribed_RNA"/>
</dbReference>
<dbReference type="AlphaFoldDB" id="A0A7S0UTB2"/>
<organism evidence="1">
    <name type="scientific">Polytomella parva</name>
    <dbReference type="NCBI Taxonomy" id="51329"/>
    <lineage>
        <taxon>Eukaryota</taxon>
        <taxon>Viridiplantae</taxon>
        <taxon>Chlorophyta</taxon>
        <taxon>core chlorophytes</taxon>
        <taxon>Chlorophyceae</taxon>
        <taxon>CS clade</taxon>
        <taxon>Chlamydomonadales</taxon>
        <taxon>Chlamydomonadaceae</taxon>
        <taxon>Polytomella</taxon>
    </lineage>
</organism>
<gene>
    <name evidence="1" type="ORF">PPAR00522_LOCUS4996</name>
</gene>
<name>A0A7S0UTB2_9CHLO</name>
<reference evidence="1" key="1">
    <citation type="submission" date="2021-01" db="EMBL/GenBank/DDBJ databases">
        <authorList>
            <person name="Corre E."/>
            <person name="Pelletier E."/>
            <person name="Niang G."/>
            <person name="Scheremetjew M."/>
            <person name="Finn R."/>
            <person name="Kale V."/>
            <person name="Holt S."/>
            <person name="Cochrane G."/>
            <person name="Meng A."/>
            <person name="Brown T."/>
            <person name="Cohen L."/>
        </authorList>
    </citation>
    <scope>NUCLEOTIDE SEQUENCE</scope>
    <source>
        <strain evidence="1">SAG 63-3</strain>
    </source>
</reference>
<accession>A0A7S0UTB2</accession>